<organism evidence="8 11">
    <name type="scientific">Polyplax serrata</name>
    <name type="common">Common mouse louse</name>
    <dbReference type="NCBI Taxonomy" id="468196"/>
    <lineage>
        <taxon>Eukaryota</taxon>
        <taxon>Metazoa</taxon>
        <taxon>Ecdysozoa</taxon>
        <taxon>Arthropoda</taxon>
        <taxon>Hexapoda</taxon>
        <taxon>Insecta</taxon>
        <taxon>Pterygota</taxon>
        <taxon>Neoptera</taxon>
        <taxon>Paraneoptera</taxon>
        <taxon>Psocodea</taxon>
        <taxon>Troctomorpha</taxon>
        <taxon>Phthiraptera</taxon>
        <taxon>Anoplura</taxon>
        <taxon>Polyplacidae</taxon>
        <taxon>Polyplax</taxon>
    </lineage>
</organism>
<evidence type="ECO:0000256" key="2">
    <source>
        <dbReference type="ARBA" id="ARBA00007732"/>
    </source>
</evidence>
<dbReference type="PANTHER" id="PTHR13254:SF0">
    <property type="entry name" value="GOLGIN SUBFAMILY A MEMBER 7_ERF4 DOMAIN-CONTAINING PROTEIN"/>
    <property type="match status" value="1"/>
</dbReference>
<comment type="subunit">
    <text evidence="3">Interacts with ERF2.</text>
</comment>
<comment type="similarity">
    <text evidence="2">Belongs to the ERF4 family.</text>
</comment>
<dbReference type="InterPro" id="IPR051371">
    <property type="entry name" value="Ras_palmitoyltransferase"/>
</dbReference>
<protein>
    <recommendedName>
        <fullName evidence="4">Ras modification protein ERF4</fullName>
    </recommendedName>
</protein>
<evidence type="ECO:0000256" key="3">
    <source>
        <dbReference type="ARBA" id="ARBA00011396"/>
    </source>
</evidence>
<dbReference type="PANTHER" id="PTHR13254">
    <property type="entry name" value="GOLGI AUTOANTIGEN, GOLGIN SUBFAMILY A, 7"/>
    <property type="match status" value="1"/>
</dbReference>
<keyword evidence="10" id="KW-1185">Reference proteome</keyword>
<feature type="domain" description="Golgin subfamily A member 7/ERF4" evidence="7">
    <location>
        <begin position="26"/>
        <end position="138"/>
    </location>
</feature>
<evidence type="ECO:0000256" key="5">
    <source>
        <dbReference type="ARBA" id="ARBA00022824"/>
    </source>
</evidence>
<evidence type="ECO:0000313" key="8">
    <source>
        <dbReference type="EMBL" id="KAK6618854.1"/>
    </source>
</evidence>
<dbReference type="EMBL" id="JAWJWF010000047">
    <property type="protein sequence ID" value="KAK6621922.1"/>
    <property type="molecule type" value="Genomic_DNA"/>
</dbReference>
<accession>A0AAN8NRS1</accession>
<dbReference type="InterPro" id="IPR019383">
    <property type="entry name" value="Golgin_A_7/ERF4"/>
</dbReference>
<dbReference type="GO" id="GO:0006612">
    <property type="term" value="P:protein targeting to membrane"/>
    <property type="evidence" value="ECO:0007669"/>
    <property type="project" value="TreeGrafter"/>
</dbReference>
<keyword evidence="6" id="KW-0472">Membrane</keyword>
<dbReference type="GO" id="GO:0002178">
    <property type="term" value="C:palmitoyltransferase complex"/>
    <property type="evidence" value="ECO:0007669"/>
    <property type="project" value="TreeGrafter"/>
</dbReference>
<evidence type="ECO:0000313" key="9">
    <source>
        <dbReference type="EMBL" id="KAK6621922.1"/>
    </source>
</evidence>
<dbReference type="EMBL" id="JAWJWE010000041">
    <property type="protein sequence ID" value="KAK6618854.1"/>
    <property type="molecule type" value="Genomic_DNA"/>
</dbReference>
<evidence type="ECO:0000313" key="10">
    <source>
        <dbReference type="Proteomes" id="UP001359485"/>
    </source>
</evidence>
<dbReference type="GO" id="GO:0005789">
    <property type="term" value="C:endoplasmic reticulum membrane"/>
    <property type="evidence" value="ECO:0007669"/>
    <property type="project" value="UniProtKB-SubCell"/>
</dbReference>
<evidence type="ECO:0000256" key="6">
    <source>
        <dbReference type="ARBA" id="ARBA00023136"/>
    </source>
</evidence>
<keyword evidence="5" id="KW-0256">Endoplasmic reticulum</keyword>
<dbReference type="Proteomes" id="UP001359485">
    <property type="component" value="Unassembled WGS sequence"/>
</dbReference>
<gene>
    <name evidence="8" type="primary">GOLGA7</name>
    <name evidence="8" type="ORF">RUM43_013245</name>
    <name evidence="9" type="ORF">RUM44_001729</name>
</gene>
<evidence type="ECO:0000256" key="1">
    <source>
        <dbReference type="ARBA" id="ARBA00004406"/>
    </source>
</evidence>
<dbReference type="Pfam" id="PF10256">
    <property type="entry name" value="Erf4"/>
    <property type="match status" value="1"/>
</dbReference>
<dbReference type="Proteomes" id="UP001372834">
    <property type="component" value="Unassembled WGS sequence"/>
</dbReference>
<evidence type="ECO:0000313" key="11">
    <source>
        <dbReference type="Proteomes" id="UP001372834"/>
    </source>
</evidence>
<name>A0AAN8NRS1_POLSC</name>
<evidence type="ECO:0000259" key="7">
    <source>
        <dbReference type="Pfam" id="PF10256"/>
    </source>
</evidence>
<dbReference type="AlphaFoldDB" id="A0AAN8NRS1"/>
<reference evidence="8 11" key="1">
    <citation type="submission" date="2023-10" db="EMBL/GenBank/DDBJ databases">
        <title>Genomes of two closely related lineages of the louse Polyplax serrata with different host specificities.</title>
        <authorList>
            <person name="Martinu J."/>
            <person name="Tarabai H."/>
            <person name="Stefka J."/>
            <person name="Hypsa V."/>
        </authorList>
    </citation>
    <scope>NUCLEOTIDE SEQUENCE [LARGE SCALE GENOMIC DNA]</scope>
    <source>
        <strain evidence="9">98ZLc_SE</strain>
        <strain evidence="8">HR10_N</strain>
    </source>
</reference>
<sequence>MPVGQANHTTPLEDLSGNRGNQCLKVFIQRDYSEGTMVKFQTRRPPELEDKIDRDTFENTIHQLNTYFEEAEKAACSTYCEGCLACLTAYLVYLCSQTHYEKCLRKVAKFIAEQNQTIYEPHNLHITDPVERGLRVIEIAILDQPTVSRT</sequence>
<comment type="caution">
    <text evidence="8">The sequence shown here is derived from an EMBL/GenBank/DDBJ whole genome shotgun (WGS) entry which is preliminary data.</text>
</comment>
<evidence type="ECO:0000256" key="4">
    <source>
        <dbReference type="ARBA" id="ARBA00018463"/>
    </source>
</evidence>
<proteinExistence type="inferred from homology"/>
<comment type="subcellular location">
    <subcellularLocation>
        <location evidence="1">Endoplasmic reticulum membrane</location>
        <topology evidence="1">Peripheral membrane protein</topology>
    </subcellularLocation>
</comment>